<evidence type="ECO:0000313" key="8">
    <source>
        <dbReference type="Proteomes" id="UP000695022"/>
    </source>
</evidence>
<comment type="subcellular location">
    <subcellularLocation>
        <location evidence="1">Cell membrane</location>
        <topology evidence="1">Multi-pass membrane protein</topology>
    </subcellularLocation>
</comment>
<dbReference type="InterPro" id="IPR000276">
    <property type="entry name" value="GPCR_Rhodpsn"/>
</dbReference>
<dbReference type="Pfam" id="PF00001">
    <property type="entry name" value="7tm_1"/>
    <property type="match status" value="1"/>
</dbReference>
<sequence length="328" mass="36123">MTTPIFYDDDNATWWMQASTMQPDHVAAAAAAVPTLMIFVLALQGVCIVCTNLPVLAVLVASSELRGTTYVFITNLTLADCLVGVAALLQAIVYARGLSNSGYWCLLCESLAVVACGASIVSFFFVTLERYVTVFNPLRHDAIVTRRRMIAAVVYTWASSGGLMIAAAILLYVDAPRRHCLTLHGGFGSFWMARESLRHLRNMAAEHLSLRVSVTMASAVAPAQAARKREKVKQTLRLLKTLALVIGLFCICWLPLNVVVITFQLCPRHICAALQPDSMIILYSAAMGYLNSFLNVFVYAFRMRVIISELRKMLRVPCANRDIVRPAA</sequence>
<feature type="domain" description="G-protein coupled receptors family 1 profile" evidence="7">
    <location>
        <begin position="51"/>
        <end position="299"/>
    </location>
</feature>
<dbReference type="PANTHER" id="PTHR22750">
    <property type="entry name" value="G-PROTEIN COUPLED RECEPTOR"/>
    <property type="match status" value="1"/>
</dbReference>
<evidence type="ECO:0000256" key="6">
    <source>
        <dbReference type="SAM" id="Phobius"/>
    </source>
</evidence>
<evidence type="ECO:0000256" key="5">
    <source>
        <dbReference type="ARBA" id="ARBA00023136"/>
    </source>
</evidence>
<evidence type="ECO:0000259" key="7">
    <source>
        <dbReference type="PROSITE" id="PS50262"/>
    </source>
</evidence>
<organism evidence="8 9">
    <name type="scientific">Priapulus caudatus</name>
    <name type="common">Priapulid worm</name>
    <dbReference type="NCBI Taxonomy" id="37621"/>
    <lineage>
        <taxon>Eukaryota</taxon>
        <taxon>Metazoa</taxon>
        <taxon>Ecdysozoa</taxon>
        <taxon>Scalidophora</taxon>
        <taxon>Priapulida</taxon>
        <taxon>Priapulimorpha</taxon>
        <taxon>Priapulimorphida</taxon>
        <taxon>Priapulidae</taxon>
        <taxon>Priapulus</taxon>
    </lineage>
</organism>
<feature type="transmembrane region" description="Helical" evidence="6">
    <location>
        <begin position="238"/>
        <end position="260"/>
    </location>
</feature>
<dbReference type="CDD" id="cd00637">
    <property type="entry name" value="7tm_classA_rhodopsin-like"/>
    <property type="match status" value="1"/>
</dbReference>
<dbReference type="RefSeq" id="XP_014668944.1">
    <property type="nucleotide sequence ID" value="XM_014813458.1"/>
</dbReference>
<dbReference type="PRINTS" id="PR00237">
    <property type="entry name" value="GPCRRHODOPSN"/>
</dbReference>
<dbReference type="InterPro" id="IPR017452">
    <property type="entry name" value="GPCR_Rhodpsn_7TM"/>
</dbReference>
<dbReference type="SUPFAM" id="SSF81321">
    <property type="entry name" value="Family A G protein-coupled receptor-like"/>
    <property type="match status" value="1"/>
</dbReference>
<feature type="transmembrane region" description="Helical" evidence="6">
    <location>
        <begin position="36"/>
        <end position="60"/>
    </location>
</feature>
<keyword evidence="2" id="KW-1003">Cell membrane</keyword>
<proteinExistence type="predicted"/>
<keyword evidence="5 6" id="KW-0472">Membrane</keyword>
<accession>A0ABM1E9S3</accession>
<evidence type="ECO:0000256" key="3">
    <source>
        <dbReference type="ARBA" id="ARBA00022692"/>
    </source>
</evidence>
<keyword evidence="8" id="KW-1185">Reference proteome</keyword>
<gene>
    <name evidence="9" type="primary">LOC106810176</name>
</gene>
<evidence type="ECO:0000256" key="4">
    <source>
        <dbReference type="ARBA" id="ARBA00022989"/>
    </source>
</evidence>
<keyword evidence="4 6" id="KW-1133">Transmembrane helix</keyword>
<protein>
    <submittedName>
        <fullName evidence="9">Adenosine receptor A2a-like</fullName>
    </submittedName>
</protein>
<feature type="transmembrane region" description="Helical" evidence="6">
    <location>
        <begin position="149"/>
        <end position="173"/>
    </location>
</feature>
<keyword evidence="3 6" id="KW-0812">Transmembrane</keyword>
<feature type="transmembrane region" description="Helical" evidence="6">
    <location>
        <begin position="72"/>
        <end position="95"/>
    </location>
</feature>
<dbReference type="GeneID" id="106810176"/>
<name>A0ABM1E9S3_PRICU</name>
<reference evidence="9" key="1">
    <citation type="submission" date="2025-08" db="UniProtKB">
        <authorList>
            <consortium name="RefSeq"/>
        </authorList>
    </citation>
    <scope>IDENTIFICATION</scope>
</reference>
<dbReference type="PROSITE" id="PS50262">
    <property type="entry name" value="G_PROTEIN_RECEP_F1_2"/>
    <property type="match status" value="1"/>
</dbReference>
<feature type="transmembrane region" description="Helical" evidence="6">
    <location>
        <begin position="101"/>
        <end position="128"/>
    </location>
</feature>
<dbReference type="Gene3D" id="1.20.1070.10">
    <property type="entry name" value="Rhodopsin 7-helix transmembrane proteins"/>
    <property type="match status" value="1"/>
</dbReference>
<evidence type="ECO:0000313" key="9">
    <source>
        <dbReference type="RefSeq" id="XP_014668944.1"/>
    </source>
</evidence>
<feature type="transmembrane region" description="Helical" evidence="6">
    <location>
        <begin position="280"/>
        <end position="301"/>
    </location>
</feature>
<dbReference type="Proteomes" id="UP000695022">
    <property type="component" value="Unplaced"/>
</dbReference>
<evidence type="ECO:0000256" key="2">
    <source>
        <dbReference type="ARBA" id="ARBA00022475"/>
    </source>
</evidence>
<evidence type="ECO:0000256" key="1">
    <source>
        <dbReference type="ARBA" id="ARBA00004651"/>
    </source>
</evidence>